<dbReference type="InterPro" id="IPR027417">
    <property type="entry name" value="P-loop_NTPase"/>
</dbReference>
<comment type="similarity">
    <text evidence="1">Belongs to the helicase family. UvrD subfamily.</text>
</comment>
<dbReference type="EC" id="5.6.2.4" evidence="9"/>
<dbReference type="EMBL" id="QUWV01000048">
    <property type="protein sequence ID" value="RFD20359.1"/>
    <property type="molecule type" value="Genomic_DNA"/>
</dbReference>
<dbReference type="Pfam" id="PF00580">
    <property type="entry name" value="UvrD-helicase"/>
    <property type="match status" value="1"/>
</dbReference>
<reference evidence="15 16" key="1">
    <citation type="submission" date="2018-08" db="EMBL/GenBank/DDBJ databases">
        <title>Komagataeibacter sp. AV 382.</title>
        <authorList>
            <person name="Skraban J."/>
            <person name="Trcek J."/>
        </authorList>
    </citation>
    <scope>NUCLEOTIDE SEQUENCE [LARGE SCALE GENOMIC DNA]</scope>
    <source>
        <strain evidence="15 16">AV 382</strain>
    </source>
</reference>
<evidence type="ECO:0000256" key="6">
    <source>
        <dbReference type="ARBA" id="ARBA00023125"/>
    </source>
</evidence>
<sequence length="672" mass="73817">MQTVPGEGMLAGLTPPQRQAARKEGAVVVLAGAGTGKTRTLVAGVVDRIARRGIPPSRILAVTFTNRAAEEMRSRIADAVGADRAPGWIGTFHAHGRRQLRNDPDIARLREGFGIADAEDSRRIVRRLLQAAMADGAFEEENGEVFRQRVKSVTTRIALFKDDLVLPQQAAGVVEELVQRYAGDAPDDVMAWHLAAALYPAYQAALREANMADFGDLLLWPTVTMQRDEAYRRDWGRRFDAILADEFQDVNRLQYQWLRLLSQDHGEIFSVGDDAQSIYGWRGANVAYIRNFLNDFPGGAMIALEQNFRSTGHILSAANAVIALDSGRLEKTLFTASGPGEPIEVVEFSGGLEEAQGIASEIGRRLLEGVAPDDIAILYRFNFMSRLLEEQLLKARIPYELVNDTAFWQRGVIRDALALLRLASCPDDLQSDEAFRRVINQPARGVGAKTLAKIEAVAEQEYISLFAAAERMFASATGKSAGRVRAFVATIREISAVDNAPLAERIRELLDRTGYADMYRAAGEDGRAALENLEELVGLAAEFTPLGDLFDHAALGSVSGAASGEGRVRLMTIHAAKGLEYGHVFLMGWEDRLFPSASNPDADEERRLAYVALTRGRRRVAITWCAWRGGRCADPSVFLSEIPPAALCHGWLRKHRKGPSATRTGHPAPYVR</sequence>
<feature type="binding site" evidence="12">
    <location>
        <begin position="31"/>
        <end position="38"/>
    </location>
    <ligand>
        <name>ATP</name>
        <dbReference type="ChEBI" id="CHEBI:30616"/>
    </ligand>
</feature>
<feature type="domain" description="UvrD-like helicase ATP-binding" evidence="13">
    <location>
        <begin position="10"/>
        <end position="311"/>
    </location>
</feature>
<comment type="catalytic activity">
    <reaction evidence="11">
        <text>ATP + H2O = ADP + phosphate + H(+)</text>
        <dbReference type="Rhea" id="RHEA:13065"/>
        <dbReference type="ChEBI" id="CHEBI:15377"/>
        <dbReference type="ChEBI" id="CHEBI:15378"/>
        <dbReference type="ChEBI" id="CHEBI:30616"/>
        <dbReference type="ChEBI" id="CHEBI:43474"/>
        <dbReference type="ChEBI" id="CHEBI:456216"/>
        <dbReference type="EC" id="5.6.2.4"/>
    </reaction>
</comment>
<comment type="catalytic activity">
    <reaction evidence="8">
        <text>Couples ATP hydrolysis with the unwinding of duplex DNA by translocating in the 3'-5' direction.</text>
        <dbReference type="EC" id="5.6.2.4"/>
    </reaction>
</comment>
<dbReference type="InterPro" id="IPR014017">
    <property type="entry name" value="DNA_helicase_UvrD-like_C"/>
</dbReference>
<dbReference type="OrthoDB" id="9810135at2"/>
<dbReference type="SUPFAM" id="SSF52540">
    <property type="entry name" value="P-loop containing nucleoside triphosphate hydrolases"/>
    <property type="match status" value="1"/>
</dbReference>
<dbReference type="PROSITE" id="PS51217">
    <property type="entry name" value="UVRD_HELICASE_CTER"/>
    <property type="match status" value="1"/>
</dbReference>
<keyword evidence="6" id="KW-0238">DNA-binding</keyword>
<dbReference type="PANTHER" id="PTHR11070">
    <property type="entry name" value="UVRD / RECB / PCRA DNA HELICASE FAMILY MEMBER"/>
    <property type="match status" value="1"/>
</dbReference>
<dbReference type="GO" id="GO:0003677">
    <property type="term" value="F:DNA binding"/>
    <property type="evidence" value="ECO:0007669"/>
    <property type="project" value="UniProtKB-KW"/>
</dbReference>
<accession>A0A371Z1T3</accession>
<keyword evidence="2 12" id="KW-0547">Nucleotide-binding</keyword>
<keyword evidence="4 12" id="KW-0347">Helicase</keyword>
<dbReference type="InterPro" id="IPR014016">
    <property type="entry name" value="UvrD-like_ATP-bd"/>
</dbReference>
<keyword evidence="5 12" id="KW-0067">ATP-binding</keyword>
<dbReference type="GO" id="GO:0016887">
    <property type="term" value="F:ATP hydrolysis activity"/>
    <property type="evidence" value="ECO:0007669"/>
    <property type="project" value="RHEA"/>
</dbReference>
<dbReference type="InterPro" id="IPR000212">
    <property type="entry name" value="DNA_helicase_UvrD/REP"/>
</dbReference>
<dbReference type="Gene3D" id="3.40.50.300">
    <property type="entry name" value="P-loop containing nucleotide triphosphate hydrolases"/>
    <property type="match status" value="2"/>
</dbReference>
<name>A0A371Z1T3_9PROT</name>
<gene>
    <name evidence="15" type="ORF">DY926_06480</name>
</gene>
<evidence type="ECO:0000256" key="9">
    <source>
        <dbReference type="ARBA" id="ARBA00034808"/>
    </source>
</evidence>
<dbReference type="GO" id="GO:0043138">
    <property type="term" value="F:3'-5' DNA helicase activity"/>
    <property type="evidence" value="ECO:0007669"/>
    <property type="project" value="UniProtKB-EC"/>
</dbReference>
<keyword evidence="3 12" id="KW-0378">Hydrolase</keyword>
<comment type="caution">
    <text evidence="15">The sequence shown here is derived from an EMBL/GenBank/DDBJ whole genome shotgun (WGS) entry which is preliminary data.</text>
</comment>
<proteinExistence type="inferred from homology"/>
<dbReference type="Gene3D" id="1.10.10.160">
    <property type="match status" value="1"/>
</dbReference>
<organism evidence="15 16">
    <name type="scientific">Komagataeibacter melaceti</name>
    <dbReference type="NCBI Taxonomy" id="2766577"/>
    <lineage>
        <taxon>Bacteria</taxon>
        <taxon>Pseudomonadati</taxon>
        <taxon>Pseudomonadota</taxon>
        <taxon>Alphaproteobacteria</taxon>
        <taxon>Acetobacterales</taxon>
        <taxon>Acetobacteraceae</taxon>
        <taxon>Komagataeibacter</taxon>
    </lineage>
</organism>
<dbReference type="PROSITE" id="PS51198">
    <property type="entry name" value="UVRD_HELICASE_ATP_BIND"/>
    <property type="match status" value="1"/>
</dbReference>
<dbReference type="Proteomes" id="UP000262371">
    <property type="component" value="Unassembled WGS sequence"/>
</dbReference>
<dbReference type="Pfam" id="PF13361">
    <property type="entry name" value="UvrD_C"/>
    <property type="match status" value="1"/>
</dbReference>
<evidence type="ECO:0000256" key="8">
    <source>
        <dbReference type="ARBA" id="ARBA00034617"/>
    </source>
</evidence>
<protein>
    <recommendedName>
        <fullName evidence="9">DNA 3'-5' helicase</fullName>
        <ecNumber evidence="9">5.6.2.4</ecNumber>
    </recommendedName>
    <alternativeName>
        <fullName evidence="10">DNA 3'-5' helicase II</fullName>
    </alternativeName>
</protein>
<evidence type="ECO:0000313" key="16">
    <source>
        <dbReference type="Proteomes" id="UP000262371"/>
    </source>
</evidence>
<evidence type="ECO:0000256" key="11">
    <source>
        <dbReference type="ARBA" id="ARBA00048988"/>
    </source>
</evidence>
<dbReference type="PANTHER" id="PTHR11070:SF2">
    <property type="entry name" value="ATP-DEPENDENT DNA HELICASE SRS2"/>
    <property type="match status" value="1"/>
</dbReference>
<evidence type="ECO:0000259" key="13">
    <source>
        <dbReference type="PROSITE" id="PS51198"/>
    </source>
</evidence>
<evidence type="ECO:0000256" key="1">
    <source>
        <dbReference type="ARBA" id="ARBA00009922"/>
    </source>
</evidence>
<evidence type="ECO:0000256" key="10">
    <source>
        <dbReference type="ARBA" id="ARBA00034923"/>
    </source>
</evidence>
<keyword evidence="7" id="KW-0413">Isomerase</keyword>
<feature type="domain" description="UvrD-like helicase C-terminal" evidence="14">
    <location>
        <begin position="312"/>
        <end position="578"/>
    </location>
</feature>
<keyword evidence="16" id="KW-1185">Reference proteome</keyword>
<dbReference type="Gene3D" id="1.10.486.10">
    <property type="entry name" value="PCRA, domain 4"/>
    <property type="match status" value="1"/>
</dbReference>
<evidence type="ECO:0000256" key="3">
    <source>
        <dbReference type="ARBA" id="ARBA00022801"/>
    </source>
</evidence>
<evidence type="ECO:0000313" key="15">
    <source>
        <dbReference type="EMBL" id="RFD20359.1"/>
    </source>
</evidence>
<evidence type="ECO:0000256" key="2">
    <source>
        <dbReference type="ARBA" id="ARBA00022741"/>
    </source>
</evidence>
<dbReference type="GO" id="GO:0005524">
    <property type="term" value="F:ATP binding"/>
    <property type="evidence" value="ECO:0007669"/>
    <property type="project" value="UniProtKB-UniRule"/>
</dbReference>
<evidence type="ECO:0000256" key="4">
    <source>
        <dbReference type="ARBA" id="ARBA00022806"/>
    </source>
</evidence>
<evidence type="ECO:0000256" key="7">
    <source>
        <dbReference type="ARBA" id="ARBA00023235"/>
    </source>
</evidence>
<evidence type="ECO:0000256" key="5">
    <source>
        <dbReference type="ARBA" id="ARBA00022840"/>
    </source>
</evidence>
<dbReference type="AlphaFoldDB" id="A0A371Z1T3"/>
<dbReference type="CDD" id="cd17932">
    <property type="entry name" value="DEXQc_UvrD"/>
    <property type="match status" value="1"/>
</dbReference>
<dbReference type="InterPro" id="IPR013986">
    <property type="entry name" value="DExx_box_DNA_helicase_dom_sf"/>
</dbReference>
<dbReference type="GO" id="GO:0000725">
    <property type="term" value="P:recombinational repair"/>
    <property type="evidence" value="ECO:0007669"/>
    <property type="project" value="TreeGrafter"/>
</dbReference>
<evidence type="ECO:0000259" key="14">
    <source>
        <dbReference type="PROSITE" id="PS51217"/>
    </source>
</evidence>
<evidence type="ECO:0000256" key="12">
    <source>
        <dbReference type="PROSITE-ProRule" id="PRU00560"/>
    </source>
</evidence>